<sequence>MCRKSYVICIRSDGLLVEVLPAIRPVLNHFIFSGFLSLASYESSIFNGNSIDSYELLVAWISVASGPIREIPGVLTPIYCIHIIDDVESCITFGGRNVETH</sequence>
<protein>
    <submittedName>
        <fullName evidence="1">Uncharacterized protein</fullName>
    </submittedName>
</protein>
<dbReference type="AlphaFoldDB" id="A0A8X6M987"/>
<keyword evidence="2" id="KW-1185">Reference proteome</keyword>
<gene>
    <name evidence="1" type="ORF">TNIN_282601</name>
</gene>
<dbReference type="Proteomes" id="UP000886998">
    <property type="component" value="Unassembled WGS sequence"/>
</dbReference>
<comment type="caution">
    <text evidence="1">The sequence shown here is derived from an EMBL/GenBank/DDBJ whole genome shotgun (WGS) entry which is preliminary data.</text>
</comment>
<reference evidence="1" key="1">
    <citation type="submission" date="2020-08" db="EMBL/GenBank/DDBJ databases">
        <title>Multicomponent nature underlies the extraordinary mechanical properties of spider dragline silk.</title>
        <authorList>
            <person name="Kono N."/>
            <person name="Nakamura H."/>
            <person name="Mori M."/>
            <person name="Yoshida Y."/>
            <person name="Ohtoshi R."/>
            <person name="Malay A.D."/>
            <person name="Moran D.A.P."/>
            <person name="Tomita M."/>
            <person name="Numata K."/>
            <person name="Arakawa K."/>
        </authorList>
    </citation>
    <scope>NUCLEOTIDE SEQUENCE</scope>
</reference>
<organism evidence="1 2">
    <name type="scientific">Trichonephila inaurata madagascariensis</name>
    <dbReference type="NCBI Taxonomy" id="2747483"/>
    <lineage>
        <taxon>Eukaryota</taxon>
        <taxon>Metazoa</taxon>
        <taxon>Ecdysozoa</taxon>
        <taxon>Arthropoda</taxon>
        <taxon>Chelicerata</taxon>
        <taxon>Arachnida</taxon>
        <taxon>Araneae</taxon>
        <taxon>Araneomorphae</taxon>
        <taxon>Entelegynae</taxon>
        <taxon>Araneoidea</taxon>
        <taxon>Nephilidae</taxon>
        <taxon>Trichonephila</taxon>
        <taxon>Trichonephila inaurata</taxon>
    </lineage>
</organism>
<accession>A0A8X6M987</accession>
<evidence type="ECO:0000313" key="2">
    <source>
        <dbReference type="Proteomes" id="UP000886998"/>
    </source>
</evidence>
<proteinExistence type="predicted"/>
<dbReference type="EMBL" id="BMAV01024828">
    <property type="protein sequence ID" value="GFS36416.1"/>
    <property type="molecule type" value="Genomic_DNA"/>
</dbReference>
<evidence type="ECO:0000313" key="1">
    <source>
        <dbReference type="EMBL" id="GFS36416.1"/>
    </source>
</evidence>
<name>A0A8X6M987_9ARAC</name>